<dbReference type="AlphaFoldDB" id="A0A820NKM7"/>
<dbReference type="EMBL" id="CAJOAY010026660">
    <property type="protein sequence ID" value="CAF4392395.1"/>
    <property type="molecule type" value="Genomic_DNA"/>
</dbReference>
<dbReference type="SUPFAM" id="SSF56112">
    <property type="entry name" value="Protein kinase-like (PK-like)"/>
    <property type="match status" value="1"/>
</dbReference>
<dbReference type="InterPro" id="IPR000719">
    <property type="entry name" value="Prot_kinase_dom"/>
</dbReference>
<dbReference type="PROSITE" id="PS00108">
    <property type="entry name" value="PROTEIN_KINASE_ST"/>
    <property type="match status" value="1"/>
</dbReference>
<feature type="non-terminal residue" evidence="2">
    <location>
        <position position="111"/>
    </location>
</feature>
<dbReference type="Pfam" id="PF00069">
    <property type="entry name" value="Pkinase"/>
    <property type="match status" value="1"/>
</dbReference>
<comment type="caution">
    <text evidence="2">The sequence shown here is derived from an EMBL/GenBank/DDBJ whole genome shotgun (WGS) entry which is preliminary data.</text>
</comment>
<name>A0A820NKM7_9BILA</name>
<dbReference type="InterPro" id="IPR011009">
    <property type="entry name" value="Kinase-like_dom_sf"/>
</dbReference>
<protein>
    <recommendedName>
        <fullName evidence="1">Protein kinase domain-containing protein</fullName>
    </recommendedName>
</protein>
<dbReference type="InterPro" id="IPR008271">
    <property type="entry name" value="Ser/Thr_kinase_AS"/>
</dbReference>
<dbReference type="PROSITE" id="PS50011">
    <property type="entry name" value="PROTEIN_KINASE_DOM"/>
    <property type="match status" value="1"/>
</dbReference>
<organism evidence="2 3">
    <name type="scientific">Adineta steineri</name>
    <dbReference type="NCBI Taxonomy" id="433720"/>
    <lineage>
        <taxon>Eukaryota</taxon>
        <taxon>Metazoa</taxon>
        <taxon>Spiralia</taxon>
        <taxon>Gnathifera</taxon>
        <taxon>Rotifera</taxon>
        <taxon>Eurotatoria</taxon>
        <taxon>Bdelloidea</taxon>
        <taxon>Adinetida</taxon>
        <taxon>Adinetidae</taxon>
        <taxon>Adineta</taxon>
    </lineage>
</organism>
<sequence length="111" mass="12728">QLLEKRQSGLYPNVFIHYAKQIADGIKYLHDESLGHIIHRDLKCSNILIFEDIENILDDSELLDKTLKITDFGLAEKQLQTSGVLTAGTYAWMSPECIRTNEFSTKSDAWR</sequence>
<dbReference type="GO" id="GO:0005737">
    <property type="term" value="C:cytoplasm"/>
    <property type="evidence" value="ECO:0007669"/>
    <property type="project" value="TreeGrafter"/>
</dbReference>
<evidence type="ECO:0000313" key="3">
    <source>
        <dbReference type="Proteomes" id="UP000663881"/>
    </source>
</evidence>
<proteinExistence type="predicted"/>
<dbReference type="InterPro" id="IPR053235">
    <property type="entry name" value="Ser_Thr_kinase"/>
</dbReference>
<dbReference type="GO" id="GO:0005524">
    <property type="term" value="F:ATP binding"/>
    <property type="evidence" value="ECO:0007669"/>
    <property type="project" value="InterPro"/>
</dbReference>
<dbReference type="PANTHER" id="PTHR24361">
    <property type="entry name" value="MITOGEN-ACTIVATED KINASE KINASE KINASE"/>
    <property type="match status" value="1"/>
</dbReference>
<evidence type="ECO:0000259" key="1">
    <source>
        <dbReference type="PROSITE" id="PS50011"/>
    </source>
</evidence>
<dbReference type="GO" id="GO:0004674">
    <property type="term" value="F:protein serine/threonine kinase activity"/>
    <property type="evidence" value="ECO:0007669"/>
    <property type="project" value="TreeGrafter"/>
</dbReference>
<dbReference type="Gene3D" id="1.10.510.10">
    <property type="entry name" value="Transferase(Phosphotransferase) domain 1"/>
    <property type="match status" value="1"/>
</dbReference>
<dbReference type="Proteomes" id="UP000663881">
    <property type="component" value="Unassembled WGS sequence"/>
</dbReference>
<evidence type="ECO:0000313" key="2">
    <source>
        <dbReference type="EMBL" id="CAF4392395.1"/>
    </source>
</evidence>
<feature type="domain" description="Protein kinase" evidence="1">
    <location>
        <begin position="1"/>
        <end position="111"/>
    </location>
</feature>
<gene>
    <name evidence="2" type="ORF">OKA104_LOCUS50949</name>
</gene>
<dbReference type="PANTHER" id="PTHR24361:SF785">
    <property type="entry name" value="DUAL SPECIFICITY MITOGEN-ACTIVATED PROTEIN KINASE KINASE 1"/>
    <property type="match status" value="1"/>
</dbReference>
<reference evidence="2" key="1">
    <citation type="submission" date="2021-02" db="EMBL/GenBank/DDBJ databases">
        <authorList>
            <person name="Nowell W R."/>
        </authorList>
    </citation>
    <scope>NUCLEOTIDE SEQUENCE</scope>
</reference>
<accession>A0A820NKM7</accession>